<accession>A0A2M7QJC1</accession>
<dbReference type="Proteomes" id="UP000229401">
    <property type="component" value="Unassembled WGS sequence"/>
</dbReference>
<comment type="caution">
    <text evidence="1">The sequence shown here is derived from an EMBL/GenBank/DDBJ whole genome shotgun (WGS) entry which is preliminary data.</text>
</comment>
<dbReference type="AlphaFoldDB" id="A0A2M7QJC1"/>
<reference evidence="2" key="1">
    <citation type="submission" date="2017-09" db="EMBL/GenBank/DDBJ databases">
        <title>Depth-based differentiation of microbial function through sediment-hosted aquifers and enrichment of novel symbionts in the deep terrestrial subsurface.</title>
        <authorList>
            <person name="Probst A.J."/>
            <person name="Ladd B."/>
            <person name="Jarett J.K."/>
            <person name="Geller-Mcgrath D.E."/>
            <person name="Sieber C.M.K."/>
            <person name="Emerson J.B."/>
            <person name="Anantharaman K."/>
            <person name="Thomas B.C."/>
            <person name="Malmstrom R."/>
            <person name="Stieglmeier M."/>
            <person name="Klingl A."/>
            <person name="Woyke T."/>
            <person name="Ryan C.M."/>
            <person name="Banfield J.F."/>
        </authorList>
    </citation>
    <scope>NUCLEOTIDE SEQUENCE [LARGE SCALE GENOMIC DNA]</scope>
</reference>
<organism evidence="1 2">
    <name type="scientific">Candidatus Roizmanbacteria bacterium CG_4_10_14_0_8_um_filter_33_9</name>
    <dbReference type="NCBI Taxonomy" id="1974826"/>
    <lineage>
        <taxon>Bacteria</taxon>
        <taxon>Candidatus Roizmaniibacteriota</taxon>
    </lineage>
</organism>
<proteinExistence type="predicted"/>
<dbReference type="EMBL" id="PFLI01000090">
    <property type="protein sequence ID" value="PIY72118.1"/>
    <property type="molecule type" value="Genomic_DNA"/>
</dbReference>
<evidence type="ECO:0000313" key="2">
    <source>
        <dbReference type="Proteomes" id="UP000229401"/>
    </source>
</evidence>
<gene>
    <name evidence="1" type="ORF">COY87_02635</name>
</gene>
<evidence type="ECO:0000313" key="1">
    <source>
        <dbReference type="EMBL" id="PIY72118.1"/>
    </source>
</evidence>
<protein>
    <submittedName>
        <fullName evidence="1">Uncharacterized protein</fullName>
    </submittedName>
</protein>
<name>A0A2M7QJC1_9BACT</name>
<sequence length="69" mass="8229">MGNHHWSIHEIHIIQKSFHVMPDYATARFLPGRTPCAIACKRRALNLKYTQEWINEQLKITRFSPFQFC</sequence>